<reference evidence="1 2" key="1">
    <citation type="submission" date="2020-02" db="EMBL/GenBank/DDBJ databases">
        <authorList>
            <person name="Ma Q."/>
            <person name="Huang Y."/>
            <person name="Song X."/>
            <person name="Pei D."/>
        </authorList>
    </citation>
    <scope>NUCLEOTIDE SEQUENCE [LARGE SCALE GENOMIC DNA]</scope>
    <source>
        <strain evidence="1">Sxm20200214</strain>
        <tissue evidence="1">Leaf</tissue>
    </source>
</reference>
<dbReference type="EMBL" id="JAAMPC010000007">
    <property type="protein sequence ID" value="KAG2304062.1"/>
    <property type="molecule type" value="Genomic_DNA"/>
</dbReference>
<comment type="caution">
    <text evidence="1">The sequence shown here is derived from an EMBL/GenBank/DDBJ whole genome shotgun (WGS) entry which is preliminary data.</text>
</comment>
<accession>A0A8X7SDL9</accession>
<sequence>MLHFQESGFCCFKGGPPTIQNLRKRFHLSLTEEASLCFVSVEVNFPYDPLLEKRKKAKASNFSSLKKSLTTNQSRPEKQQGSLMTAMNSSVLICSYVISNPNSAELNQKVVLVNSSVGFGLKKLQFRLSKLLKKSCW</sequence>
<organism evidence="1 2">
    <name type="scientific">Brassica carinata</name>
    <name type="common">Ethiopian mustard</name>
    <name type="synonym">Abyssinian cabbage</name>
    <dbReference type="NCBI Taxonomy" id="52824"/>
    <lineage>
        <taxon>Eukaryota</taxon>
        <taxon>Viridiplantae</taxon>
        <taxon>Streptophyta</taxon>
        <taxon>Embryophyta</taxon>
        <taxon>Tracheophyta</taxon>
        <taxon>Spermatophyta</taxon>
        <taxon>Magnoliopsida</taxon>
        <taxon>eudicotyledons</taxon>
        <taxon>Gunneridae</taxon>
        <taxon>Pentapetalae</taxon>
        <taxon>rosids</taxon>
        <taxon>malvids</taxon>
        <taxon>Brassicales</taxon>
        <taxon>Brassicaceae</taxon>
        <taxon>Brassiceae</taxon>
        <taxon>Brassica</taxon>
    </lineage>
</organism>
<keyword evidence="2" id="KW-1185">Reference proteome</keyword>
<proteinExistence type="predicted"/>
<dbReference type="OrthoDB" id="10264149at2759"/>
<gene>
    <name evidence="1" type="ORF">Bca52824_032713</name>
</gene>
<protein>
    <submittedName>
        <fullName evidence="1">Uncharacterized protein</fullName>
    </submittedName>
</protein>
<dbReference type="AlphaFoldDB" id="A0A8X7SDL9"/>
<name>A0A8X7SDL9_BRACI</name>
<dbReference type="Proteomes" id="UP000886595">
    <property type="component" value="Unassembled WGS sequence"/>
</dbReference>
<evidence type="ECO:0000313" key="2">
    <source>
        <dbReference type="Proteomes" id="UP000886595"/>
    </source>
</evidence>
<evidence type="ECO:0000313" key="1">
    <source>
        <dbReference type="EMBL" id="KAG2304062.1"/>
    </source>
</evidence>